<evidence type="ECO:0000256" key="3">
    <source>
        <dbReference type="ARBA" id="ARBA00022723"/>
    </source>
</evidence>
<keyword evidence="5" id="KW-0175">Coiled coil</keyword>
<keyword evidence="3" id="KW-0479">Metal-binding</keyword>
<dbReference type="EC" id="1.15.1.1" evidence="2"/>
<comment type="similarity">
    <text evidence="1">Belongs to the iron/manganese superoxide dismutase family.</text>
</comment>
<dbReference type="SUPFAM" id="SSF46609">
    <property type="entry name" value="Fe,Mn superoxide dismutase (SOD), N-terminal domain"/>
    <property type="match status" value="1"/>
</dbReference>
<dbReference type="Proteomes" id="UP000270219">
    <property type="component" value="Unassembled WGS sequence"/>
</dbReference>
<dbReference type="Gene3D" id="1.10.287.990">
    <property type="entry name" value="Fe,Mn superoxide dismutase (SOD) domain"/>
    <property type="match status" value="1"/>
</dbReference>
<dbReference type="OrthoDB" id="9803125at2"/>
<name>A0A498DEB0_9BACI</name>
<dbReference type="Pfam" id="PF02777">
    <property type="entry name" value="Sod_Fe_C"/>
    <property type="match status" value="1"/>
</dbReference>
<dbReference type="PANTHER" id="PTHR11404:SF6">
    <property type="entry name" value="SUPEROXIDE DISMUTASE [MN], MITOCHONDRIAL"/>
    <property type="match status" value="1"/>
</dbReference>
<keyword evidence="9" id="KW-1185">Reference proteome</keyword>
<dbReference type="Gene3D" id="3.55.40.20">
    <property type="entry name" value="Iron/manganese superoxide dismutase, C-terminal domain"/>
    <property type="match status" value="1"/>
</dbReference>
<accession>A0A498DEB0</accession>
<sequence length="278" mass="33228">MSYLKELESWVNEVQGLLGNAKLDDNQSKLWRNQLDELKDEVKRLKAKEVITEKEIISLQNKGKQISNRFMYHNEKRVIAYGEHKLPPLPYEYNALEPYISEEIMRLHHDKHHQSYVDGLNRAEKRLYLEETNKETLKHWLREQAFHGSGHYLHSIFWNNMTPRSTKKPVKEIKRQIEMDFGSWEQFKNKFSDVANSVEGVGWAILFWNPPSNRLGIQSVEKHQLFNIADSIPLLVLDVWEHAYYLQYRTGKDKYIENWWNIVNWNDVNQRLLNAKHL</sequence>
<dbReference type="SUPFAM" id="SSF54719">
    <property type="entry name" value="Fe,Mn superoxide dismutase (SOD), C-terminal domain"/>
    <property type="match status" value="1"/>
</dbReference>
<proteinExistence type="inferred from homology"/>
<dbReference type="Pfam" id="PF00081">
    <property type="entry name" value="Sod_Fe_N"/>
    <property type="match status" value="1"/>
</dbReference>
<dbReference type="InterPro" id="IPR050265">
    <property type="entry name" value="Fe/Mn_Superoxide_Dismutase"/>
</dbReference>
<evidence type="ECO:0000259" key="6">
    <source>
        <dbReference type="Pfam" id="PF00081"/>
    </source>
</evidence>
<feature type="coiled-coil region" evidence="5">
    <location>
        <begin position="28"/>
        <end position="62"/>
    </location>
</feature>
<dbReference type="InterPro" id="IPR001189">
    <property type="entry name" value="Mn/Fe_SOD"/>
</dbReference>
<protein>
    <recommendedName>
        <fullName evidence="2">superoxide dismutase</fullName>
        <ecNumber evidence="2">1.15.1.1</ecNumber>
    </recommendedName>
</protein>
<dbReference type="FunFam" id="3.55.40.20:FF:000004">
    <property type="entry name" value="Superoxide dismutase [Fe]"/>
    <property type="match status" value="1"/>
</dbReference>
<dbReference type="InterPro" id="IPR036314">
    <property type="entry name" value="SOD_C_sf"/>
</dbReference>
<dbReference type="GO" id="GO:0046872">
    <property type="term" value="F:metal ion binding"/>
    <property type="evidence" value="ECO:0007669"/>
    <property type="project" value="UniProtKB-KW"/>
</dbReference>
<gene>
    <name evidence="8" type="ORF">D8M04_02500</name>
</gene>
<evidence type="ECO:0000256" key="4">
    <source>
        <dbReference type="ARBA" id="ARBA00023002"/>
    </source>
</evidence>
<dbReference type="InterPro" id="IPR036324">
    <property type="entry name" value="Mn/Fe_SOD_N_sf"/>
</dbReference>
<evidence type="ECO:0000256" key="1">
    <source>
        <dbReference type="ARBA" id="ARBA00008714"/>
    </source>
</evidence>
<dbReference type="PROSITE" id="PS00088">
    <property type="entry name" value="SOD_MN"/>
    <property type="match status" value="1"/>
</dbReference>
<evidence type="ECO:0000256" key="2">
    <source>
        <dbReference type="ARBA" id="ARBA00012682"/>
    </source>
</evidence>
<comment type="caution">
    <text evidence="8">The sequence shown here is derived from an EMBL/GenBank/DDBJ whole genome shotgun (WGS) entry which is preliminary data.</text>
</comment>
<feature type="domain" description="Manganese/iron superoxide dismutase C-terminal" evidence="7">
    <location>
        <begin position="171"/>
        <end position="271"/>
    </location>
</feature>
<organism evidence="8 9">
    <name type="scientific">Oceanobacillus piezotolerans</name>
    <dbReference type="NCBI Taxonomy" id="2448030"/>
    <lineage>
        <taxon>Bacteria</taxon>
        <taxon>Bacillati</taxon>
        <taxon>Bacillota</taxon>
        <taxon>Bacilli</taxon>
        <taxon>Bacillales</taxon>
        <taxon>Bacillaceae</taxon>
        <taxon>Oceanobacillus</taxon>
    </lineage>
</organism>
<evidence type="ECO:0000259" key="7">
    <source>
        <dbReference type="Pfam" id="PF02777"/>
    </source>
</evidence>
<dbReference type="InterPro" id="IPR019831">
    <property type="entry name" value="Mn/Fe_SOD_N"/>
</dbReference>
<dbReference type="EMBL" id="RCHR01000001">
    <property type="protein sequence ID" value="RLL48532.1"/>
    <property type="molecule type" value="Genomic_DNA"/>
</dbReference>
<evidence type="ECO:0000313" key="8">
    <source>
        <dbReference type="EMBL" id="RLL48532.1"/>
    </source>
</evidence>
<evidence type="ECO:0000313" key="9">
    <source>
        <dbReference type="Proteomes" id="UP000270219"/>
    </source>
</evidence>
<dbReference type="InterPro" id="IPR019832">
    <property type="entry name" value="Mn/Fe_SOD_C"/>
</dbReference>
<evidence type="ECO:0000256" key="5">
    <source>
        <dbReference type="SAM" id="Coils"/>
    </source>
</evidence>
<dbReference type="GO" id="GO:0004784">
    <property type="term" value="F:superoxide dismutase activity"/>
    <property type="evidence" value="ECO:0007669"/>
    <property type="project" value="UniProtKB-EC"/>
</dbReference>
<dbReference type="InterPro" id="IPR019833">
    <property type="entry name" value="Mn/Fe_SOD_BS"/>
</dbReference>
<dbReference type="AlphaFoldDB" id="A0A498DEB0"/>
<feature type="domain" description="Manganese/iron superoxide dismutase N-terminal" evidence="6">
    <location>
        <begin position="83"/>
        <end position="162"/>
    </location>
</feature>
<dbReference type="PRINTS" id="PR01703">
    <property type="entry name" value="MNSODISMTASE"/>
</dbReference>
<dbReference type="PANTHER" id="PTHR11404">
    <property type="entry name" value="SUPEROXIDE DISMUTASE 2"/>
    <property type="match status" value="1"/>
</dbReference>
<reference evidence="8 9" key="1">
    <citation type="submission" date="2018-10" db="EMBL/GenBank/DDBJ databases">
        <title>Oceanobacillus sp. YLB-02 draft genome.</title>
        <authorList>
            <person name="Yu L."/>
        </authorList>
    </citation>
    <scope>NUCLEOTIDE SEQUENCE [LARGE SCALE GENOMIC DNA]</scope>
    <source>
        <strain evidence="8 9">YLB-02</strain>
    </source>
</reference>
<keyword evidence="4" id="KW-0560">Oxidoreductase</keyword>